<accession>A0AAP5H746</accession>
<evidence type="ECO:0000313" key="1">
    <source>
        <dbReference type="EMBL" id="MDR6725086.1"/>
    </source>
</evidence>
<protein>
    <submittedName>
        <fullName evidence="1">Uncharacterized protein</fullName>
    </submittedName>
</protein>
<comment type="caution">
    <text evidence="1">The sequence shown here is derived from an EMBL/GenBank/DDBJ whole genome shotgun (WGS) entry which is preliminary data.</text>
</comment>
<organism evidence="1 2">
    <name type="scientific">Paenibacillus amylolyticus</name>
    <dbReference type="NCBI Taxonomy" id="1451"/>
    <lineage>
        <taxon>Bacteria</taxon>
        <taxon>Bacillati</taxon>
        <taxon>Bacillota</taxon>
        <taxon>Bacilli</taxon>
        <taxon>Bacillales</taxon>
        <taxon>Paenibacillaceae</taxon>
        <taxon>Paenibacillus</taxon>
    </lineage>
</organism>
<dbReference type="EMBL" id="JAVDTR010000009">
    <property type="protein sequence ID" value="MDR6725086.1"/>
    <property type="molecule type" value="Genomic_DNA"/>
</dbReference>
<sequence length="100" mass="11555">MMEGTTYYVSVVGRSVLPDQHSSSYEWVIQATPQEAEHLRGLLQLMQEKEEEAFPGMVFPWPDTPEESVNRAYEEVLQRVYQTIYQLGTPETRSVIEQST</sequence>
<reference evidence="1" key="1">
    <citation type="submission" date="2023-07" db="EMBL/GenBank/DDBJ databases">
        <title>Sorghum-associated microbial communities from plants grown in Nebraska, USA.</title>
        <authorList>
            <person name="Schachtman D."/>
        </authorList>
    </citation>
    <scope>NUCLEOTIDE SEQUENCE</scope>
    <source>
        <strain evidence="1">BE80</strain>
    </source>
</reference>
<dbReference type="Proteomes" id="UP001254832">
    <property type="component" value="Unassembled WGS sequence"/>
</dbReference>
<proteinExistence type="predicted"/>
<name>A0AAP5H746_PAEAM</name>
<gene>
    <name evidence="1" type="ORF">J2W91_003572</name>
</gene>
<dbReference type="AlphaFoldDB" id="A0AAP5H746"/>
<evidence type="ECO:0000313" key="2">
    <source>
        <dbReference type="Proteomes" id="UP001254832"/>
    </source>
</evidence>